<dbReference type="InterPro" id="IPR040096">
    <property type="entry name" value="Ric1"/>
</dbReference>
<dbReference type="RefSeq" id="XP_038780774.1">
    <property type="nucleotide sequence ID" value="XM_038924846.1"/>
</dbReference>
<evidence type="ECO:0000313" key="6">
    <source>
        <dbReference type="Proteomes" id="UP000662931"/>
    </source>
</evidence>
<dbReference type="GO" id="GO:0000139">
    <property type="term" value="C:Golgi membrane"/>
    <property type="evidence" value="ECO:0007669"/>
    <property type="project" value="TreeGrafter"/>
</dbReference>
<evidence type="ECO:0000256" key="3">
    <source>
        <dbReference type="SAM" id="MobiDB-lite"/>
    </source>
</evidence>
<dbReference type="OrthoDB" id="67540at2759"/>
<protein>
    <recommendedName>
        <fullName evidence="4">RIC1 C-terminal alpha solenoid region domain-containing protein</fullName>
    </recommendedName>
</protein>
<dbReference type="SUPFAM" id="SSF82171">
    <property type="entry name" value="DPP6 N-terminal domain-like"/>
    <property type="match status" value="1"/>
</dbReference>
<dbReference type="GO" id="GO:0005829">
    <property type="term" value="C:cytosol"/>
    <property type="evidence" value="ECO:0007669"/>
    <property type="project" value="TreeGrafter"/>
</dbReference>
<feature type="compositionally biased region" description="Low complexity" evidence="3">
    <location>
        <begin position="159"/>
        <end position="177"/>
    </location>
</feature>
<feature type="domain" description="RIC1 C-terminal alpha solenoid region" evidence="4">
    <location>
        <begin position="860"/>
        <end position="1018"/>
    </location>
</feature>
<reference evidence="5" key="1">
    <citation type="submission" date="2020-10" db="EMBL/GenBank/DDBJ databases">
        <authorList>
            <person name="Roach M.J.R."/>
        </authorList>
    </citation>
    <scope>NUCLEOTIDE SEQUENCE</scope>
    <source>
        <strain evidence="5">CBS 1945</strain>
    </source>
</reference>
<dbReference type="EMBL" id="CP064815">
    <property type="protein sequence ID" value="QPG77209.1"/>
    <property type="molecule type" value="Genomic_DNA"/>
</dbReference>
<sequence length="1032" mass="116778">MLLPSCVSAIHKLPEITDLETLYRASANPSDLSSAYQPSPHEDAIIGSMTVPTVTVGETHRKLPYCILTYRSLYLFDSHTGSPISAHVRSDSSVSKYGSNVKVKMSPNGKILAIETSANVVLVYTIRTDLIDDELLTIYNSEGFILQNGFPSPRYQEKSTYSTSSAGTTGTTGTTGTSGINLKADAVNGMMKTFLSVFNDDSCQESPVIDYGLRLRMILNVQSRLSEYCFLNDARILLVNSKPRALQVVKLDGSEKEEEYLMMESLDWYQDNKPDILEIVWDDKMRCGVWISSSGKCWLVKESKQEKTPDSTQSLITNNDTSSPLLSHFTLALKGIPVYSSLISPASHCLLSHSKNLCYVGLTDGSLLIFKLLPDFSVGLLKTIRKPPNAGSLLNISLSPLSDSIVAHYNNGWVIYSCLGNLNFSTFEYDQLKFTIVNDIRFIDSFHMLLTTSDEMIWISLACLNYTSCNMSGSIKRPVLISDDHLSIFKAYDKKLIDMHHYNYRVSDTTGKETNIWLSQSIPLSFRLRNTQIRSCCVSDDGCNVCLVGNVDVAVFSITLQRWRFLERPDNAPTSTSAKALAEATPVVGCMWWKGNLILGSRTREKSELAAFGSELFDTDHPFVYDNAMWYFDFAETRFENERFLNFNLDSFKDELIVITDQLNVYTWKLSSKGHSVVFSRSKVYQLKGCFDSNNQSETVRLNFGSIANVGDTDLLILANTDLFYICKVRGTQTSAVYEARLISNCVEYVEKLSAGLVTVFDGSQMLHYNVGKGQDMTLVEPIKIKIGNDISYDKNGHYVINSAGTTAYPVTTLPAKNIIFGVEADCISDSKIRLETSKRNYLDDLVNHYIIRNINVANTEDPNALGLSVVYRKLCRYGQFKFVLEILMVNYMQKVYEHKNYDNGNEYFDRLMELINMTGKQYEILLNCLKKTESQYWEGLFGKLKETPRQIMKKLYEEEDYRLCAHYFTIMLTSGAEVDKKKDHEFIGQILMRLVMGKDYETTFEMVRFIKLIDEKWCHEVVETLRALPTI</sequence>
<name>A0A875SCN1_EENNA</name>
<evidence type="ECO:0000313" key="5">
    <source>
        <dbReference type="EMBL" id="QPG77209.1"/>
    </source>
</evidence>
<feature type="region of interest" description="Disordered" evidence="3">
    <location>
        <begin position="156"/>
        <end position="177"/>
    </location>
</feature>
<keyword evidence="2" id="KW-0472">Membrane</keyword>
<dbReference type="Proteomes" id="UP000662931">
    <property type="component" value="Chromosome 4"/>
</dbReference>
<organism evidence="5 6">
    <name type="scientific">Eeniella nana</name>
    <name type="common">Yeast</name>
    <name type="synonym">Brettanomyces nanus</name>
    <dbReference type="NCBI Taxonomy" id="13502"/>
    <lineage>
        <taxon>Eukaryota</taxon>
        <taxon>Fungi</taxon>
        <taxon>Dikarya</taxon>
        <taxon>Ascomycota</taxon>
        <taxon>Saccharomycotina</taxon>
        <taxon>Pichiomycetes</taxon>
        <taxon>Pichiales</taxon>
        <taxon>Pichiaceae</taxon>
        <taxon>Brettanomyces</taxon>
    </lineage>
</organism>
<evidence type="ECO:0000256" key="2">
    <source>
        <dbReference type="ARBA" id="ARBA00023136"/>
    </source>
</evidence>
<dbReference type="PANTHER" id="PTHR22746">
    <property type="entry name" value="RAB6A-GEF COMPLEX PARTNER PROTEIN 1"/>
    <property type="match status" value="1"/>
</dbReference>
<proteinExistence type="predicted"/>
<comment type="subcellular location">
    <subcellularLocation>
        <location evidence="1">Membrane</location>
    </subcellularLocation>
</comment>
<dbReference type="AlphaFoldDB" id="A0A875SCN1"/>
<evidence type="ECO:0000256" key="1">
    <source>
        <dbReference type="ARBA" id="ARBA00004370"/>
    </source>
</evidence>
<dbReference type="KEGG" id="bnn:FOA43_004616"/>
<dbReference type="GO" id="GO:0042147">
    <property type="term" value="P:retrograde transport, endosome to Golgi"/>
    <property type="evidence" value="ECO:0007669"/>
    <property type="project" value="TreeGrafter"/>
</dbReference>
<dbReference type="GO" id="GO:0006886">
    <property type="term" value="P:intracellular protein transport"/>
    <property type="evidence" value="ECO:0007669"/>
    <property type="project" value="InterPro"/>
</dbReference>
<dbReference type="InterPro" id="IPR009771">
    <property type="entry name" value="RIC1_C"/>
</dbReference>
<dbReference type="PANTHER" id="PTHR22746:SF10">
    <property type="entry name" value="GUANINE NUCLEOTIDE EXCHANGE FACTOR SUBUNIT RIC1"/>
    <property type="match status" value="1"/>
</dbReference>
<dbReference type="GO" id="GO:0034066">
    <property type="term" value="C:Ric1-Rgp1 guanyl-nucleotide exchange factor complex"/>
    <property type="evidence" value="ECO:0007669"/>
    <property type="project" value="InterPro"/>
</dbReference>
<dbReference type="Pfam" id="PF07064">
    <property type="entry name" value="RIC1"/>
    <property type="match status" value="1"/>
</dbReference>
<evidence type="ECO:0000259" key="4">
    <source>
        <dbReference type="Pfam" id="PF07064"/>
    </source>
</evidence>
<dbReference type="GeneID" id="62198016"/>
<keyword evidence="6" id="KW-1185">Reference proteome</keyword>
<accession>A0A875SCN1</accession>
<gene>
    <name evidence="5" type="ORF">FOA43_004616</name>
</gene>